<organism evidence="13 14">
    <name type="scientific">Cohnella yongneupensis</name>
    <dbReference type="NCBI Taxonomy" id="425006"/>
    <lineage>
        <taxon>Bacteria</taxon>
        <taxon>Bacillati</taxon>
        <taxon>Bacillota</taxon>
        <taxon>Bacilli</taxon>
        <taxon>Bacillales</taxon>
        <taxon>Paenibacillaceae</taxon>
        <taxon>Cohnella</taxon>
    </lineage>
</organism>
<dbReference type="Proteomes" id="UP001596108">
    <property type="component" value="Unassembled WGS sequence"/>
</dbReference>
<dbReference type="Pfam" id="PF00989">
    <property type="entry name" value="PAS"/>
    <property type="match status" value="1"/>
</dbReference>
<dbReference type="Gene3D" id="1.10.287.130">
    <property type="match status" value="1"/>
</dbReference>
<dbReference type="PROSITE" id="PS50112">
    <property type="entry name" value="PAS"/>
    <property type="match status" value="1"/>
</dbReference>
<dbReference type="Pfam" id="PF07694">
    <property type="entry name" value="5TM-5TMR_LYT"/>
    <property type="match status" value="1"/>
</dbReference>
<keyword evidence="5" id="KW-0808">Transferase</keyword>
<sequence>MLRDLIVNVSIMTVFIFTASHYIINLPERRSWRFRLLSGFLSGLLGALLIYYGVRIDQSLVDLRYFPILIAAEMGGFWTAGIAEVVIIAYRLSMSNIHIPSISAIITIVVLVIGSGYLVRTRLGIWQRWIASLLLINVLLHLTNILFNKVPLSIMLQFSAVIVVSGLFIGYLYSYCLRAIGMEQEIKSTAIRLKENEKRYRTIVETSDDFILSMKPDGTIASANGSFVARLGFVLEGIIGRKLTELTEMQRQEAWNEALASVNQTGQLRKFELEMRMRDEPYRYYSVTLSSSDADRKAPLLAVIHDWTDLKLKQEAEAANSAKSRFLATMSHEIRTPMNAIIGLNELLGRTA</sequence>
<name>A0ABW0QXA6_9BACL</name>
<evidence type="ECO:0000259" key="12">
    <source>
        <dbReference type="PROSITE" id="PS50112"/>
    </source>
</evidence>
<evidence type="ECO:0000256" key="1">
    <source>
        <dbReference type="ARBA" id="ARBA00000085"/>
    </source>
</evidence>
<protein>
    <recommendedName>
        <fullName evidence="3">histidine kinase</fullName>
        <ecNumber evidence="3">2.7.13.3</ecNumber>
    </recommendedName>
</protein>
<evidence type="ECO:0000256" key="3">
    <source>
        <dbReference type="ARBA" id="ARBA00012438"/>
    </source>
</evidence>
<reference evidence="14" key="1">
    <citation type="journal article" date="2019" name="Int. J. Syst. Evol. Microbiol.">
        <title>The Global Catalogue of Microorganisms (GCM) 10K type strain sequencing project: providing services to taxonomists for standard genome sequencing and annotation.</title>
        <authorList>
            <consortium name="The Broad Institute Genomics Platform"/>
            <consortium name="The Broad Institute Genome Sequencing Center for Infectious Disease"/>
            <person name="Wu L."/>
            <person name="Ma J."/>
        </authorList>
    </citation>
    <scope>NUCLEOTIDE SEQUENCE [LARGE SCALE GENOMIC DNA]</scope>
    <source>
        <strain evidence="14">CGMCC 1.18578</strain>
    </source>
</reference>
<keyword evidence="7" id="KW-0418">Kinase</keyword>
<keyword evidence="8 11" id="KW-1133">Transmembrane helix</keyword>
<evidence type="ECO:0000256" key="8">
    <source>
        <dbReference type="ARBA" id="ARBA00022989"/>
    </source>
</evidence>
<feature type="transmembrane region" description="Helical" evidence="11">
    <location>
        <begin position="66"/>
        <end position="90"/>
    </location>
</feature>
<feature type="transmembrane region" description="Helical" evidence="11">
    <location>
        <begin position="125"/>
        <end position="147"/>
    </location>
</feature>
<evidence type="ECO:0000256" key="11">
    <source>
        <dbReference type="SAM" id="Phobius"/>
    </source>
</evidence>
<dbReference type="InterPro" id="IPR003661">
    <property type="entry name" value="HisK_dim/P_dom"/>
</dbReference>
<dbReference type="InterPro" id="IPR035965">
    <property type="entry name" value="PAS-like_dom_sf"/>
</dbReference>
<comment type="caution">
    <text evidence="13">The sequence shown here is derived from an EMBL/GenBank/DDBJ whole genome shotgun (WGS) entry which is preliminary data.</text>
</comment>
<keyword evidence="9" id="KW-0902">Two-component regulatory system</keyword>
<dbReference type="CDD" id="cd00082">
    <property type="entry name" value="HisKA"/>
    <property type="match status" value="1"/>
</dbReference>
<dbReference type="CDD" id="cd00130">
    <property type="entry name" value="PAS"/>
    <property type="match status" value="1"/>
</dbReference>
<keyword evidence="14" id="KW-1185">Reference proteome</keyword>
<evidence type="ECO:0000256" key="6">
    <source>
        <dbReference type="ARBA" id="ARBA00022692"/>
    </source>
</evidence>
<dbReference type="PANTHER" id="PTHR43047:SF78">
    <property type="entry name" value="SENSORY_REGULATORY PROTEIN RPFC"/>
    <property type="match status" value="1"/>
</dbReference>
<dbReference type="EC" id="2.7.13.3" evidence="3"/>
<keyword evidence="10 11" id="KW-0472">Membrane</keyword>
<evidence type="ECO:0000313" key="14">
    <source>
        <dbReference type="Proteomes" id="UP001596108"/>
    </source>
</evidence>
<evidence type="ECO:0000256" key="5">
    <source>
        <dbReference type="ARBA" id="ARBA00022679"/>
    </source>
</evidence>
<dbReference type="InterPro" id="IPR000014">
    <property type="entry name" value="PAS"/>
</dbReference>
<dbReference type="Pfam" id="PF00512">
    <property type="entry name" value="HisKA"/>
    <property type="match status" value="1"/>
</dbReference>
<gene>
    <name evidence="13" type="ORF">ACFPQ4_01805</name>
</gene>
<feature type="transmembrane region" description="Helical" evidence="11">
    <location>
        <begin position="154"/>
        <end position="173"/>
    </location>
</feature>
<comment type="subcellular location">
    <subcellularLocation>
        <location evidence="2">Cell membrane</location>
        <topology evidence="2">Multi-pass membrane protein</topology>
    </subcellularLocation>
</comment>
<comment type="catalytic activity">
    <reaction evidence="1">
        <text>ATP + protein L-histidine = ADP + protein N-phospho-L-histidine.</text>
        <dbReference type="EC" id="2.7.13.3"/>
    </reaction>
</comment>
<keyword evidence="4" id="KW-1003">Cell membrane</keyword>
<feature type="transmembrane region" description="Helical" evidence="11">
    <location>
        <begin position="36"/>
        <end position="54"/>
    </location>
</feature>
<feature type="transmembrane region" description="Helical" evidence="11">
    <location>
        <begin position="102"/>
        <end position="119"/>
    </location>
</feature>
<evidence type="ECO:0000313" key="13">
    <source>
        <dbReference type="EMBL" id="MFC5528192.1"/>
    </source>
</evidence>
<evidence type="ECO:0000256" key="7">
    <source>
        <dbReference type="ARBA" id="ARBA00022777"/>
    </source>
</evidence>
<dbReference type="InterPro" id="IPR011620">
    <property type="entry name" value="Sig_transdc_His_kinase_LytS_TM"/>
</dbReference>
<dbReference type="Gene3D" id="3.30.450.20">
    <property type="entry name" value="PAS domain"/>
    <property type="match status" value="1"/>
</dbReference>
<feature type="domain" description="PAS" evidence="12">
    <location>
        <begin position="196"/>
        <end position="266"/>
    </location>
</feature>
<dbReference type="RefSeq" id="WP_378110013.1">
    <property type="nucleotide sequence ID" value="NZ_JBHSNC010000006.1"/>
</dbReference>
<dbReference type="SUPFAM" id="SSF55785">
    <property type="entry name" value="PYP-like sensor domain (PAS domain)"/>
    <property type="match status" value="1"/>
</dbReference>
<dbReference type="SUPFAM" id="SSF47384">
    <property type="entry name" value="Homodimeric domain of signal transducing histidine kinase"/>
    <property type="match status" value="1"/>
</dbReference>
<dbReference type="PANTHER" id="PTHR43047">
    <property type="entry name" value="TWO-COMPONENT HISTIDINE PROTEIN KINASE"/>
    <property type="match status" value="1"/>
</dbReference>
<keyword evidence="6 11" id="KW-0812">Transmembrane</keyword>
<dbReference type="EMBL" id="JBHSNC010000006">
    <property type="protein sequence ID" value="MFC5528192.1"/>
    <property type="molecule type" value="Genomic_DNA"/>
</dbReference>
<dbReference type="InterPro" id="IPR036097">
    <property type="entry name" value="HisK_dim/P_sf"/>
</dbReference>
<evidence type="ECO:0000256" key="10">
    <source>
        <dbReference type="ARBA" id="ARBA00023136"/>
    </source>
</evidence>
<proteinExistence type="predicted"/>
<evidence type="ECO:0000256" key="2">
    <source>
        <dbReference type="ARBA" id="ARBA00004651"/>
    </source>
</evidence>
<dbReference type="InterPro" id="IPR013767">
    <property type="entry name" value="PAS_fold"/>
</dbReference>
<evidence type="ECO:0000256" key="4">
    <source>
        <dbReference type="ARBA" id="ARBA00022475"/>
    </source>
</evidence>
<dbReference type="SMART" id="SM00091">
    <property type="entry name" value="PAS"/>
    <property type="match status" value="1"/>
</dbReference>
<accession>A0ABW0QXA6</accession>
<evidence type="ECO:0000256" key="9">
    <source>
        <dbReference type="ARBA" id="ARBA00023012"/>
    </source>
</evidence>
<feature type="transmembrane region" description="Helical" evidence="11">
    <location>
        <begin position="6"/>
        <end position="24"/>
    </location>
</feature>
<dbReference type="NCBIfam" id="TIGR00229">
    <property type="entry name" value="sensory_box"/>
    <property type="match status" value="1"/>
</dbReference>